<evidence type="ECO:0000313" key="13">
    <source>
        <dbReference type="Proteomes" id="UP000694240"/>
    </source>
</evidence>
<protein>
    <recommendedName>
        <fullName evidence="7">Large ribosomal subunit protein uL11c</fullName>
    </recommendedName>
    <alternativeName>
        <fullName evidence="6">50S ribosomal protein L11, chloroplastic</fullName>
    </alternativeName>
    <alternativeName>
        <fullName evidence="8">CL11</fullName>
    </alternativeName>
</protein>
<dbReference type="PANTHER" id="PTHR11661:SF1">
    <property type="entry name" value="LARGE RIBOSOMAL SUBUNIT PROTEIN UL11M"/>
    <property type="match status" value="1"/>
</dbReference>
<dbReference type="InterPro" id="IPR036796">
    <property type="entry name" value="Ribosomal_uL11_N_sf"/>
</dbReference>
<evidence type="ECO:0000256" key="7">
    <source>
        <dbReference type="ARBA" id="ARBA00068991"/>
    </source>
</evidence>
<keyword evidence="4 9" id="KW-0689">Ribosomal protein</keyword>
<keyword evidence="3" id="KW-0694">RNA-binding</keyword>
<dbReference type="InterPro" id="IPR020783">
    <property type="entry name" value="Ribosomal_uL11_C"/>
</dbReference>
<reference evidence="12 13" key="1">
    <citation type="submission" date="2020-12" db="EMBL/GenBank/DDBJ databases">
        <title>Concerted genomic and epigenomic changes stabilize Arabidopsis allopolyploids.</title>
        <authorList>
            <person name="Chen Z."/>
        </authorList>
    </citation>
    <scope>NUCLEOTIDE SEQUENCE [LARGE SCALE GENOMIC DNA]</scope>
    <source>
        <strain evidence="12">Allo738</strain>
        <tissue evidence="12">Leaf</tissue>
    </source>
</reference>
<dbReference type="Pfam" id="PF03946">
    <property type="entry name" value="Ribosomal_L11_N"/>
    <property type="match status" value="1"/>
</dbReference>
<dbReference type="Gene3D" id="1.10.10.250">
    <property type="entry name" value="Ribosomal protein L11, C-terminal domain"/>
    <property type="match status" value="1"/>
</dbReference>
<keyword evidence="2" id="KW-0699">rRNA-binding</keyword>
<dbReference type="GO" id="GO:0003735">
    <property type="term" value="F:structural constituent of ribosome"/>
    <property type="evidence" value="ECO:0007669"/>
    <property type="project" value="InterPro"/>
</dbReference>
<dbReference type="SUPFAM" id="SSF46906">
    <property type="entry name" value="Ribosomal protein L11, C-terminal domain"/>
    <property type="match status" value="1"/>
</dbReference>
<dbReference type="Pfam" id="PF00298">
    <property type="entry name" value="Ribosomal_L11"/>
    <property type="match status" value="1"/>
</dbReference>
<evidence type="ECO:0000256" key="2">
    <source>
        <dbReference type="ARBA" id="ARBA00022730"/>
    </source>
</evidence>
<keyword evidence="5 9" id="KW-0687">Ribonucleoprotein</keyword>
<evidence type="ECO:0000313" key="12">
    <source>
        <dbReference type="EMBL" id="KAG7528783.1"/>
    </source>
</evidence>
<evidence type="ECO:0000256" key="9">
    <source>
        <dbReference type="RuleBase" id="RU003978"/>
    </source>
</evidence>
<dbReference type="SMART" id="SM00649">
    <property type="entry name" value="RL11"/>
    <property type="match status" value="1"/>
</dbReference>
<dbReference type="GO" id="GO:0006412">
    <property type="term" value="P:translation"/>
    <property type="evidence" value="ECO:0007669"/>
    <property type="project" value="InterPro"/>
</dbReference>
<dbReference type="InterPro" id="IPR006519">
    <property type="entry name" value="Ribosomal_uL11_bac-typ"/>
</dbReference>
<dbReference type="FunFam" id="1.10.10.250:FF:000001">
    <property type="entry name" value="50S ribosomal protein L11"/>
    <property type="match status" value="1"/>
</dbReference>
<dbReference type="HAMAP" id="MF_00736">
    <property type="entry name" value="Ribosomal_uL11"/>
    <property type="match status" value="1"/>
</dbReference>
<evidence type="ECO:0000256" key="1">
    <source>
        <dbReference type="ARBA" id="ARBA00010537"/>
    </source>
</evidence>
<dbReference type="NCBIfam" id="TIGR01632">
    <property type="entry name" value="L11_bact"/>
    <property type="match status" value="1"/>
</dbReference>
<evidence type="ECO:0000259" key="11">
    <source>
        <dbReference type="Pfam" id="PF03946"/>
    </source>
</evidence>
<evidence type="ECO:0000256" key="4">
    <source>
        <dbReference type="ARBA" id="ARBA00022980"/>
    </source>
</evidence>
<feature type="domain" description="Large ribosomal subunit protein uL11 N-terminal" evidence="11">
    <location>
        <begin position="9"/>
        <end position="67"/>
    </location>
</feature>
<organism evidence="12 13">
    <name type="scientific">Arabidopsis thaliana x Arabidopsis arenosa</name>
    <dbReference type="NCBI Taxonomy" id="1240361"/>
    <lineage>
        <taxon>Eukaryota</taxon>
        <taxon>Viridiplantae</taxon>
        <taxon>Streptophyta</taxon>
        <taxon>Embryophyta</taxon>
        <taxon>Tracheophyta</taxon>
        <taxon>Spermatophyta</taxon>
        <taxon>Magnoliopsida</taxon>
        <taxon>eudicotyledons</taxon>
        <taxon>Gunneridae</taxon>
        <taxon>Pentapetalae</taxon>
        <taxon>rosids</taxon>
        <taxon>malvids</taxon>
        <taxon>Brassicales</taxon>
        <taxon>Brassicaceae</taxon>
        <taxon>Camelineae</taxon>
        <taxon>Arabidopsis</taxon>
    </lineage>
</organism>
<dbReference type="InterPro" id="IPR000911">
    <property type="entry name" value="Ribosomal_uL11"/>
</dbReference>
<evidence type="ECO:0000256" key="8">
    <source>
        <dbReference type="ARBA" id="ARBA00082752"/>
    </source>
</evidence>
<comment type="similarity">
    <text evidence="1 9">Belongs to the universal ribosomal protein uL11 family.</text>
</comment>
<comment type="caution">
    <text evidence="12">The sequence shown here is derived from an EMBL/GenBank/DDBJ whole genome shotgun (WGS) entry which is preliminary data.</text>
</comment>
<dbReference type="SUPFAM" id="SSF54747">
    <property type="entry name" value="Ribosomal L11/L12e N-terminal domain"/>
    <property type="match status" value="1"/>
</dbReference>
<accession>A0A8T1XGR2</accession>
<dbReference type="FunFam" id="3.30.1550.10:FF:000001">
    <property type="entry name" value="50S ribosomal protein L11"/>
    <property type="match status" value="1"/>
</dbReference>
<dbReference type="CDD" id="cd00349">
    <property type="entry name" value="Ribosomal_L11"/>
    <property type="match status" value="1"/>
</dbReference>
<dbReference type="GO" id="GO:0022625">
    <property type="term" value="C:cytosolic large ribosomal subunit"/>
    <property type="evidence" value="ECO:0007669"/>
    <property type="project" value="TreeGrafter"/>
</dbReference>
<evidence type="ECO:0000256" key="3">
    <source>
        <dbReference type="ARBA" id="ARBA00022884"/>
    </source>
</evidence>
<evidence type="ECO:0000256" key="5">
    <source>
        <dbReference type="ARBA" id="ARBA00023274"/>
    </source>
</evidence>
<keyword evidence="13" id="KW-1185">Reference proteome</keyword>
<gene>
    <name evidence="12" type="ORF">ISN45_Un114g000010</name>
</gene>
<dbReference type="Gene3D" id="3.30.1550.10">
    <property type="entry name" value="Ribosomal protein L11/L12, N-terminal domain"/>
    <property type="match status" value="1"/>
</dbReference>
<dbReference type="InterPro" id="IPR020784">
    <property type="entry name" value="Ribosomal_uL11_N"/>
</dbReference>
<feature type="domain" description="Large ribosomal subunit protein uL11 C-terminal" evidence="10">
    <location>
        <begin position="72"/>
        <end position="139"/>
    </location>
</feature>
<dbReference type="InterPro" id="IPR036769">
    <property type="entry name" value="Ribosomal_uL11_C_sf"/>
</dbReference>
<evidence type="ECO:0000259" key="10">
    <source>
        <dbReference type="Pfam" id="PF00298"/>
    </source>
</evidence>
<sequence length="142" mass="15482">MAKKIQSYIKLQVSAGIANPSPPIGPALGQKGVNIMEFCKLFNKKTENLEKGLPIPVVITVYSDRSFTFITKTPPASILLKKISGIKSGSSKPKIEKIGKINRSQIKEIAKIKNDDMTGSNIESMMRSIEGTAKSMGLMIEE</sequence>
<dbReference type="AlphaFoldDB" id="A0A8T1XGR2"/>
<proteinExistence type="inferred from homology"/>
<dbReference type="EMBL" id="JAEFBK010000114">
    <property type="protein sequence ID" value="KAG7528783.1"/>
    <property type="molecule type" value="Genomic_DNA"/>
</dbReference>
<evidence type="ECO:0000256" key="6">
    <source>
        <dbReference type="ARBA" id="ARBA00035540"/>
    </source>
</evidence>
<name>A0A8T1XGR2_9BRAS</name>
<dbReference type="PANTHER" id="PTHR11661">
    <property type="entry name" value="60S RIBOSOMAL PROTEIN L12"/>
    <property type="match status" value="1"/>
</dbReference>
<dbReference type="Proteomes" id="UP000694240">
    <property type="component" value="Unassembled WGS sequence"/>
</dbReference>
<dbReference type="GO" id="GO:0070180">
    <property type="term" value="F:large ribosomal subunit rRNA binding"/>
    <property type="evidence" value="ECO:0007669"/>
    <property type="project" value="TreeGrafter"/>
</dbReference>